<dbReference type="RefSeq" id="WP_367877589.1">
    <property type="nucleotide sequence ID" value="NZ_JBFNXX010000006.1"/>
</dbReference>
<keyword evidence="3" id="KW-1185">Reference proteome</keyword>
<organism evidence="2 3">
    <name type="scientific">Sulfitobacter sediminis</name>
    <dbReference type="NCBI Taxonomy" id="3234186"/>
    <lineage>
        <taxon>Bacteria</taxon>
        <taxon>Pseudomonadati</taxon>
        <taxon>Pseudomonadota</taxon>
        <taxon>Alphaproteobacteria</taxon>
        <taxon>Rhodobacterales</taxon>
        <taxon>Roseobacteraceae</taxon>
        <taxon>Sulfitobacter</taxon>
    </lineage>
</organism>
<evidence type="ECO:0000313" key="2">
    <source>
        <dbReference type="EMBL" id="MEW9919886.1"/>
    </source>
</evidence>
<name>A0ABV3RLX2_9RHOB</name>
<feature type="region of interest" description="Disordered" evidence="1">
    <location>
        <begin position="30"/>
        <end position="55"/>
    </location>
</feature>
<reference evidence="2 3" key="1">
    <citation type="submission" date="2024-07" db="EMBL/GenBank/DDBJ databases">
        <title>Marimonas sp.nov., isolated from tidal-flat sediment.</title>
        <authorList>
            <person name="Jayan J.N."/>
            <person name="Lee S.S."/>
        </authorList>
    </citation>
    <scope>NUCLEOTIDE SEQUENCE [LARGE SCALE GENOMIC DNA]</scope>
    <source>
        <strain evidence="2 3">MJW-29</strain>
    </source>
</reference>
<dbReference type="EMBL" id="JBFNXX010000006">
    <property type="protein sequence ID" value="MEW9919886.1"/>
    <property type="molecule type" value="Genomic_DNA"/>
</dbReference>
<dbReference type="Proteomes" id="UP001556098">
    <property type="component" value="Unassembled WGS sequence"/>
</dbReference>
<proteinExistence type="predicted"/>
<evidence type="ECO:0000313" key="3">
    <source>
        <dbReference type="Proteomes" id="UP001556098"/>
    </source>
</evidence>
<protein>
    <submittedName>
        <fullName evidence="2">Uncharacterized protein</fullName>
    </submittedName>
</protein>
<evidence type="ECO:0000256" key="1">
    <source>
        <dbReference type="SAM" id="MobiDB-lite"/>
    </source>
</evidence>
<accession>A0ABV3RLX2</accession>
<sequence length="157" mass="16387">MLWLAGLMGVSAVGAAVFMDFRIAGLSDEDHGEDNRESMAGKSSDQAADLHTSSGRDEVQLFPEACGDAPLSLITDFIPQDDSLLCIWDDSGVGNGPPALRVAQDPAVSGQLQVWLGDEVVAQVSGQHALDSADIALMPLSSAIALKLVSTQVQPAQ</sequence>
<gene>
    <name evidence="2" type="ORF">AB2B41_09740</name>
</gene>
<comment type="caution">
    <text evidence="2">The sequence shown here is derived from an EMBL/GenBank/DDBJ whole genome shotgun (WGS) entry which is preliminary data.</text>
</comment>